<feature type="non-terminal residue" evidence="2">
    <location>
        <position position="1"/>
    </location>
</feature>
<gene>
    <name evidence="2" type="ORF">METZ01_LOCUS461208</name>
</gene>
<accession>A0A383AL09</accession>
<evidence type="ECO:0000256" key="1">
    <source>
        <dbReference type="ARBA" id="ARBA00022679"/>
    </source>
</evidence>
<keyword evidence="1" id="KW-0808">Transferase</keyword>
<dbReference type="InterPro" id="IPR003673">
    <property type="entry name" value="CoA-Trfase_fam_III"/>
</dbReference>
<reference evidence="2" key="1">
    <citation type="submission" date="2018-05" db="EMBL/GenBank/DDBJ databases">
        <authorList>
            <person name="Lanie J.A."/>
            <person name="Ng W.-L."/>
            <person name="Kazmierczak K.M."/>
            <person name="Andrzejewski T.M."/>
            <person name="Davidsen T.M."/>
            <person name="Wayne K.J."/>
            <person name="Tettelin H."/>
            <person name="Glass J.I."/>
            <person name="Rusch D."/>
            <person name="Podicherti R."/>
            <person name="Tsui H.-C.T."/>
            <person name="Winkler M.E."/>
        </authorList>
    </citation>
    <scope>NUCLEOTIDE SEQUENCE</scope>
</reference>
<dbReference type="PANTHER" id="PTHR48207:SF3">
    <property type="entry name" value="SUCCINATE--HYDROXYMETHYLGLUTARATE COA-TRANSFERASE"/>
    <property type="match status" value="1"/>
</dbReference>
<dbReference type="SUPFAM" id="SSF89796">
    <property type="entry name" value="CoA-transferase family III (CaiB/BaiF)"/>
    <property type="match status" value="1"/>
</dbReference>
<dbReference type="EMBL" id="UINC01192967">
    <property type="protein sequence ID" value="SVE08354.1"/>
    <property type="molecule type" value="Genomic_DNA"/>
</dbReference>
<dbReference type="PANTHER" id="PTHR48207">
    <property type="entry name" value="SUCCINATE--HYDROXYMETHYLGLUTARATE COA-TRANSFERASE"/>
    <property type="match status" value="1"/>
</dbReference>
<sequence>GKSDVLIENYKVGGLKKYGLDFAGLNKEFPGLIYCSISGFGQTGPKSHRPGYDFMIQAMGGIMSVTGEPDGSPMKVGVGIADVMCGMYAAVSILAAIRHRDQVGKGQHIDLALLDSQAAWLINSGLNYLTSRQDQHRLGNAHPNVVPYQVFQTSDSFFVLAVGNNTQFKKFCEFADAPELADDMRFRTNKDRVHNRNVLAELINDLTKKFSTSYWLEELEKIQVPCGPVNTIREVFDDPQIQHRGMEISMP</sequence>
<protein>
    <recommendedName>
        <fullName evidence="3">CoA transferase</fullName>
    </recommendedName>
</protein>
<dbReference type="InterPro" id="IPR044855">
    <property type="entry name" value="CoA-Trfase_III_dom3_sf"/>
</dbReference>
<dbReference type="Gene3D" id="3.40.50.10540">
    <property type="entry name" value="Crotonobetainyl-coa:carnitine coa-transferase, domain 1"/>
    <property type="match status" value="1"/>
</dbReference>
<feature type="non-terminal residue" evidence="2">
    <location>
        <position position="251"/>
    </location>
</feature>
<dbReference type="AlphaFoldDB" id="A0A383AL09"/>
<dbReference type="GO" id="GO:0008410">
    <property type="term" value="F:CoA-transferase activity"/>
    <property type="evidence" value="ECO:0007669"/>
    <property type="project" value="TreeGrafter"/>
</dbReference>
<proteinExistence type="predicted"/>
<dbReference type="InterPro" id="IPR050483">
    <property type="entry name" value="CoA-transferase_III_domain"/>
</dbReference>
<organism evidence="2">
    <name type="scientific">marine metagenome</name>
    <dbReference type="NCBI Taxonomy" id="408172"/>
    <lineage>
        <taxon>unclassified sequences</taxon>
        <taxon>metagenomes</taxon>
        <taxon>ecological metagenomes</taxon>
    </lineage>
</organism>
<evidence type="ECO:0008006" key="3">
    <source>
        <dbReference type="Google" id="ProtNLM"/>
    </source>
</evidence>
<dbReference type="Gene3D" id="3.30.1540.10">
    <property type="entry name" value="formyl-coa transferase, domain 3"/>
    <property type="match status" value="1"/>
</dbReference>
<dbReference type="Pfam" id="PF02515">
    <property type="entry name" value="CoA_transf_3"/>
    <property type="match status" value="1"/>
</dbReference>
<evidence type="ECO:0000313" key="2">
    <source>
        <dbReference type="EMBL" id="SVE08354.1"/>
    </source>
</evidence>
<dbReference type="InterPro" id="IPR023606">
    <property type="entry name" value="CoA-Trfase_III_dom_1_sf"/>
</dbReference>
<name>A0A383AL09_9ZZZZ</name>